<dbReference type="Proteomes" id="UP000002729">
    <property type="component" value="Unassembled WGS sequence"/>
</dbReference>
<proteinExistence type="predicted"/>
<dbReference type="InParanoid" id="F0YIA7"/>
<evidence type="ECO:0000313" key="3">
    <source>
        <dbReference type="Proteomes" id="UP000002729"/>
    </source>
</evidence>
<feature type="region of interest" description="Disordered" evidence="1">
    <location>
        <begin position="610"/>
        <end position="632"/>
    </location>
</feature>
<sequence>MGNHEATQFRSEMITPNIGDHLKLKIHNIELLVKTLLKDYFLTLPQLTLKFYLNLSSRSYNSSESYGSGSYVTQLSGLQILKIDDVQLDESSARGEQVILWDKVPIDLFTKEKFLKDPLKYITEEGFKLKDQKFVISKILKHDKALEMKTLSFHCIPMNFGDRTNEHQPCYIPLNPFFDGYRNCLFKAGMNQSAEDRRYAPMSSMIPGDVNFNPAEHMDLTDFGSSDTVVSENLYAYLNNSFRNLSQKDKSELLSAEMENIRKISMGCKSYTLVQWVLSVLCGGQESILLHLQDYRKDVLDATTGAFSEFPLLDPNNIMKFVYQLNEKIGSMSNYDTYAYRTKRELMREVIPAMWRHVSAAQWQNSSDEPASALHEKIFKITDALRVFYGNSHHRDSPSSLKALEAAQVGLSHAIYDIKLMIDMFTSLYAAHYAEPPDMNECLSLDLDNTQQFKHRSRLSQAQFSLSLKNAGMYQVEELESCTFYLNDTDMDEVNQLYDACDRDETILSLLDETTAAFAANCGNKSATPGFKPKATSNRQKGRLKLRDRGKGGFGRGSGGFGRGGGKLHSTSSFNQIERKVVNLSSNDENDPMHKRKEAYIDRMKTAVKHAVPRSSQQARTSQRESDFGAAHHNVDVRDESNVPKTSMALQKFIYTQIKNGTFNQLDDDVKKELEQLQKATFKSLKTANVLEATDFQPDDVPEETMAAVYHQTGGELFSETKETILTMEELEEESNDSSFPAIMLTDTEMSSFRD</sequence>
<keyword evidence="3" id="KW-1185">Reference proteome</keyword>
<dbReference type="AlphaFoldDB" id="F0YIA7"/>
<organism evidence="3">
    <name type="scientific">Aureococcus anophagefferens</name>
    <name type="common">Harmful bloom alga</name>
    <dbReference type="NCBI Taxonomy" id="44056"/>
    <lineage>
        <taxon>Eukaryota</taxon>
        <taxon>Sar</taxon>
        <taxon>Stramenopiles</taxon>
        <taxon>Ochrophyta</taxon>
        <taxon>Pelagophyceae</taxon>
        <taxon>Pelagomonadales</taxon>
        <taxon>Pelagomonadaceae</taxon>
        <taxon>Aureococcus</taxon>
    </lineage>
</organism>
<dbReference type="KEGG" id="aaf:AURANDRAFT_72334"/>
<accession>F0YIA7</accession>
<dbReference type="RefSeq" id="XP_009040097.1">
    <property type="nucleotide sequence ID" value="XM_009041849.1"/>
</dbReference>
<feature type="region of interest" description="Disordered" evidence="1">
    <location>
        <begin position="529"/>
        <end position="570"/>
    </location>
</feature>
<reference evidence="2 3" key="1">
    <citation type="journal article" date="2011" name="Proc. Natl. Acad. Sci. U.S.A.">
        <title>Niche of harmful alga Aureococcus anophagefferens revealed through ecogenomics.</title>
        <authorList>
            <person name="Gobler C.J."/>
            <person name="Berry D.L."/>
            <person name="Dyhrman S.T."/>
            <person name="Wilhelm S.W."/>
            <person name="Salamov A."/>
            <person name="Lobanov A.V."/>
            <person name="Zhang Y."/>
            <person name="Collier J.L."/>
            <person name="Wurch L.L."/>
            <person name="Kustka A.B."/>
            <person name="Dill B.D."/>
            <person name="Shah M."/>
            <person name="VerBerkmoes N.C."/>
            <person name="Kuo A."/>
            <person name="Terry A."/>
            <person name="Pangilinan J."/>
            <person name="Lindquist E.A."/>
            <person name="Lucas S."/>
            <person name="Paulsen I.T."/>
            <person name="Hattenrath-Lehmann T.K."/>
            <person name="Talmage S.C."/>
            <person name="Walker E.A."/>
            <person name="Koch F."/>
            <person name="Burson A.M."/>
            <person name="Marcoval M.A."/>
            <person name="Tang Y.Z."/>
            <person name="Lecleir G.R."/>
            <person name="Coyne K.J."/>
            <person name="Berg G.M."/>
            <person name="Bertrand E.M."/>
            <person name="Saito M.A."/>
            <person name="Gladyshev V.N."/>
            <person name="Grigoriev I.V."/>
        </authorList>
    </citation>
    <scope>NUCLEOTIDE SEQUENCE [LARGE SCALE GENOMIC DNA]</scope>
    <source>
        <strain evidence="3">CCMP 1984</strain>
    </source>
</reference>
<protein>
    <submittedName>
        <fullName evidence="2">Uncharacterized protein</fullName>
    </submittedName>
</protein>
<dbReference type="GeneID" id="20228664"/>
<evidence type="ECO:0000256" key="1">
    <source>
        <dbReference type="SAM" id="MobiDB-lite"/>
    </source>
</evidence>
<dbReference type="EMBL" id="GL833143">
    <property type="protein sequence ID" value="EGB05196.1"/>
    <property type="molecule type" value="Genomic_DNA"/>
</dbReference>
<gene>
    <name evidence="2" type="ORF">AURANDRAFT_72334</name>
</gene>
<name>F0YIA7_AURAN</name>
<feature type="compositionally biased region" description="Gly residues" evidence="1">
    <location>
        <begin position="552"/>
        <end position="567"/>
    </location>
</feature>
<evidence type="ECO:0000313" key="2">
    <source>
        <dbReference type="EMBL" id="EGB05196.1"/>
    </source>
</evidence>